<reference evidence="2 3" key="1">
    <citation type="journal article" date="2012" name="New Phytol.">
        <title>Insight into trade-off between wood decay and parasitism from the genome of a fungal forest pathogen.</title>
        <authorList>
            <person name="Olson A."/>
            <person name="Aerts A."/>
            <person name="Asiegbu F."/>
            <person name="Belbahri L."/>
            <person name="Bouzid O."/>
            <person name="Broberg A."/>
            <person name="Canback B."/>
            <person name="Coutinho P.M."/>
            <person name="Cullen D."/>
            <person name="Dalman K."/>
            <person name="Deflorio G."/>
            <person name="van Diepen L.T."/>
            <person name="Dunand C."/>
            <person name="Duplessis S."/>
            <person name="Durling M."/>
            <person name="Gonthier P."/>
            <person name="Grimwood J."/>
            <person name="Fossdal C.G."/>
            <person name="Hansson D."/>
            <person name="Henrissat B."/>
            <person name="Hietala A."/>
            <person name="Himmelstrand K."/>
            <person name="Hoffmeister D."/>
            <person name="Hogberg N."/>
            <person name="James T.Y."/>
            <person name="Karlsson M."/>
            <person name="Kohler A."/>
            <person name="Kues U."/>
            <person name="Lee Y.H."/>
            <person name="Lin Y.C."/>
            <person name="Lind M."/>
            <person name="Lindquist E."/>
            <person name="Lombard V."/>
            <person name="Lucas S."/>
            <person name="Lunden K."/>
            <person name="Morin E."/>
            <person name="Murat C."/>
            <person name="Park J."/>
            <person name="Raffaello T."/>
            <person name="Rouze P."/>
            <person name="Salamov A."/>
            <person name="Schmutz J."/>
            <person name="Solheim H."/>
            <person name="Stahlberg J."/>
            <person name="Velez H."/>
            <person name="de Vries R.P."/>
            <person name="Wiebenga A."/>
            <person name="Woodward S."/>
            <person name="Yakovlev I."/>
            <person name="Garbelotto M."/>
            <person name="Martin F."/>
            <person name="Grigoriev I.V."/>
            <person name="Stenlid J."/>
        </authorList>
    </citation>
    <scope>NUCLEOTIDE SEQUENCE [LARGE SCALE GENOMIC DNA]</scope>
    <source>
        <strain evidence="2 3">TC 32-1</strain>
    </source>
</reference>
<keyword evidence="1" id="KW-0812">Transmembrane</keyword>
<dbReference type="Proteomes" id="UP000030671">
    <property type="component" value="Unassembled WGS sequence"/>
</dbReference>
<dbReference type="InParanoid" id="W4JUQ8"/>
<dbReference type="HOGENOM" id="CLU_2498144_0_0_1"/>
<dbReference type="GeneID" id="20671258"/>
<keyword evidence="1" id="KW-1133">Transmembrane helix</keyword>
<evidence type="ECO:0000256" key="1">
    <source>
        <dbReference type="SAM" id="Phobius"/>
    </source>
</evidence>
<dbReference type="AlphaFoldDB" id="W4JUQ8"/>
<protein>
    <submittedName>
        <fullName evidence="2">Uncharacterized protein</fullName>
    </submittedName>
</protein>
<proteinExistence type="predicted"/>
<dbReference type="KEGG" id="hir:HETIRDRAFT_326639"/>
<evidence type="ECO:0000313" key="2">
    <source>
        <dbReference type="EMBL" id="ETW77273.1"/>
    </source>
</evidence>
<keyword evidence="1" id="KW-0472">Membrane</keyword>
<name>W4JUQ8_HETIT</name>
<feature type="transmembrane region" description="Helical" evidence="1">
    <location>
        <begin position="31"/>
        <end position="55"/>
    </location>
</feature>
<gene>
    <name evidence="2" type="ORF">HETIRDRAFT_326639</name>
</gene>
<organism evidence="2 3">
    <name type="scientific">Heterobasidion irregulare (strain TC 32-1)</name>
    <dbReference type="NCBI Taxonomy" id="747525"/>
    <lineage>
        <taxon>Eukaryota</taxon>
        <taxon>Fungi</taxon>
        <taxon>Dikarya</taxon>
        <taxon>Basidiomycota</taxon>
        <taxon>Agaricomycotina</taxon>
        <taxon>Agaricomycetes</taxon>
        <taxon>Russulales</taxon>
        <taxon>Bondarzewiaceae</taxon>
        <taxon>Heterobasidion</taxon>
        <taxon>Heterobasidion annosum species complex</taxon>
    </lineage>
</organism>
<keyword evidence="3" id="KW-1185">Reference proteome</keyword>
<dbReference type="EMBL" id="KI925463">
    <property type="protein sequence ID" value="ETW77273.1"/>
    <property type="molecule type" value="Genomic_DNA"/>
</dbReference>
<accession>W4JUQ8</accession>
<dbReference type="RefSeq" id="XP_009550801.1">
    <property type="nucleotide sequence ID" value="XM_009552506.1"/>
</dbReference>
<evidence type="ECO:0000313" key="3">
    <source>
        <dbReference type="Proteomes" id="UP000030671"/>
    </source>
</evidence>
<sequence length="86" mass="10063">MSSSSSYSTHYPLPWPLFSRLLSTSYNMPRMLLIMVTLKIISYLLINETACLLCVPSSFKCCAHRLLPFSHHMYPYSLRDRDETER</sequence>